<organism evidence="2 3">
    <name type="scientific">Sphingobacterium anhuiense</name>
    <dbReference type="NCBI Taxonomy" id="493780"/>
    <lineage>
        <taxon>Bacteria</taxon>
        <taxon>Pseudomonadati</taxon>
        <taxon>Bacteroidota</taxon>
        <taxon>Sphingobacteriia</taxon>
        <taxon>Sphingobacteriales</taxon>
        <taxon>Sphingobacteriaceae</taxon>
        <taxon>Sphingobacterium</taxon>
    </lineage>
</organism>
<name>A0ABW5YV16_9SPHI</name>
<dbReference type="Proteomes" id="UP001597509">
    <property type="component" value="Unassembled WGS sequence"/>
</dbReference>
<dbReference type="InterPro" id="IPR001387">
    <property type="entry name" value="Cro/C1-type_HTH"/>
</dbReference>
<comment type="caution">
    <text evidence="2">The sequence shown here is derived from an EMBL/GenBank/DDBJ whole genome shotgun (WGS) entry which is preliminary data.</text>
</comment>
<reference evidence="3" key="1">
    <citation type="journal article" date="2019" name="Int. J. Syst. Evol. Microbiol.">
        <title>The Global Catalogue of Microorganisms (GCM) 10K type strain sequencing project: providing services to taxonomists for standard genome sequencing and annotation.</title>
        <authorList>
            <consortium name="The Broad Institute Genomics Platform"/>
            <consortium name="The Broad Institute Genome Sequencing Center for Infectious Disease"/>
            <person name="Wu L."/>
            <person name="Ma J."/>
        </authorList>
    </citation>
    <scope>NUCLEOTIDE SEQUENCE [LARGE SCALE GENOMIC DNA]</scope>
    <source>
        <strain evidence="3">KCTC 22209</strain>
    </source>
</reference>
<dbReference type="EMBL" id="JBHUPE010000003">
    <property type="protein sequence ID" value="MFD2903362.1"/>
    <property type="molecule type" value="Genomic_DNA"/>
</dbReference>
<dbReference type="RefSeq" id="WP_021192029.1">
    <property type="nucleotide sequence ID" value="NZ_JBMXBR010000007.1"/>
</dbReference>
<gene>
    <name evidence="2" type="ORF">ACFS6I_05465</name>
</gene>
<keyword evidence="3" id="KW-1185">Reference proteome</keyword>
<proteinExistence type="predicted"/>
<dbReference type="Pfam" id="PF13443">
    <property type="entry name" value="HTH_26"/>
    <property type="match status" value="1"/>
</dbReference>
<evidence type="ECO:0000313" key="3">
    <source>
        <dbReference type="Proteomes" id="UP001597509"/>
    </source>
</evidence>
<feature type="domain" description="HTH cro/C1-type" evidence="1">
    <location>
        <begin position="27"/>
        <end position="82"/>
    </location>
</feature>
<protein>
    <submittedName>
        <fullName evidence="2">Helix-turn-helix domain-containing protein</fullName>
    </submittedName>
</protein>
<evidence type="ECO:0000259" key="1">
    <source>
        <dbReference type="Pfam" id="PF13443"/>
    </source>
</evidence>
<sequence>MIVYLNTTFCIFIYTDEQTVNSIIMTKLGEILAKKSVNKSMVARKTGLSKARINELTMNDTAKLRLDEMYLIALATDSDPNEMMLKLCEDLRLKEPE</sequence>
<dbReference type="SUPFAM" id="SSF47413">
    <property type="entry name" value="lambda repressor-like DNA-binding domains"/>
    <property type="match status" value="1"/>
</dbReference>
<evidence type="ECO:0000313" key="2">
    <source>
        <dbReference type="EMBL" id="MFD2903362.1"/>
    </source>
</evidence>
<dbReference type="InterPro" id="IPR010982">
    <property type="entry name" value="Lambda_DNA-bd_dom_sf"/>
</dbReference>
<accession>A0ABW5YV16</accession>